<dbReference type="GO" id="GO:0060003">
    <property type="term" value="P:copper ion export"/>
    <property type="evidence" value="ECO:0007669"/>
    <property type="project" value="TreeGrafter"/>
</dbReference>
<dbReference type="PANTHER" id="PTHR30097:SF4">
    <property type="entry name" value="SLR6042 PROTEIN"/>
    <property type="match status" value="1"/>
</dbReference>
<dbReference type="Pfam" id="PF25919">
    <property type="entry name" value="BSH_CusB"/>
    <property type="match status" value="1"/>
</dbReference>
<feature type="domain" description="CusB-like beta-barrel" evidence="8">
    <location>
        <begin position="260"/>
        <end position="337"/>
    </location>
</feature>
<dbReference type="Pfam" id="PF11827">
    <property type="entry name" value="DUF3347"/>
    <property type="match status" value="1"/>
</dbReference>
<evidence type="ECO:0000256" key="3">
    <source>
        <dbReference type="SAM" id="MobiDB-lite"/>
    </source>
</evidence>
<dbReference type="Pfam" id="PF25869">
    <property type="entry name" value="3HB_CusB"/>
    <property type="match status" value="1"/>
</dbReference>
<dbReference type="Proteomes" id="UP000290407">
    <property type="component" value="Unassembled WGS sequence"/>
</dbReference>
<feature type="region of interest" description="Disordered" evidence="3">
    <location>
        <begin position="22"/>
        <end position="59"/>
    </location>
</feature>
<name>A0A4Q2UH36_9BACT</name>
<dbReference type="InterPro" id="IPR058790">
    <property type="entry name" value="BSH_CusB"/>
</dbReference>
<comment type="caution">
    <text evidence="10">The sequence shown here is derived from an EMBL/GenBank/DDBJ whole genome shotgun (WGS) entry which is preliminary data.</text>
</comment>
<dbReference type="GO" id="GO:0046914">
    <property type="term" value="F:transition metal ion binding"/>
    <property type="evidence" value="ECO:0007669"/>
    <property type="project" value="TreeGrafter"/>
</dbReference>
<dbReference type="AlphaFoldDB" id="A0A4Q2UH36"/>
<evidence type="ECO:0000256" key="1">
    <source>
        <dbReference type="ARBA" id="ARBA00009477"/>
    </source>
</evidence>
<dbReference type="InterPro" id="IPR058791">
    <property type="entry name" value="3HB_CusB"/>
</dbReference>
<evidence type="ECO:0000256" key="2">
    <source>
        <dbReference type="ARBA" id="ARBA00022448"/>
    </source>
</evidence>
<feature type="domain" description="CusB-like three alpha-helical bundle" evidence="6">
    <location>
        <begin position="168"/>
        <end position="221"/>
    </location>
</feature>
<feature type="compositionally biased region" description="Basic and acidic residues" evidence="3">
    <location>
        <begin position="37"/>
        <end position="52"/>
    </location>
</feature>
<evidence type="ECO:0000259" key="4">
    <source>
        <dbReference type="Pfam" id="PF11827"/>
    </source>
</evidence>
<dbReference type="Pfam" id="PF19335">
    <property type="entry name" value="HMBD"/>
    <property type="match status" value="1"/>
</dbReference>
<evidence type="ECO:0000313" key="10">
    <source>
        <dbReference type="EMBL" id="RYC66755.1"/>
    </source>
</evidence>
<feature type="domain" description="Heavy metal binding" evidence="5">
    <location>
        <begin position="55"/>
        <end position="81"/>
    </location>
</feature>
<feature type="domain" description="CzcB-like C-terminal circularly permuted SH3-like" evidence="9">
    <location>
        <begin position="344"/>
        <end position="403"/>
    </location>
</feature>
<protein>
    <submittedName>
        <fullName evidence="10">Efflux RND transporter periplasmic adaptor subunit</fullName>
    </submittedName>
</protein>
<dbReference type="Pfam" id="PF25954">
    <property type="entry name" value="Beta-barrel_RND_2"/>
    <property type="match status" value="1"/>
</dbReference>
<dbReference type="GO" id="GO:0015679">
    <property type="term" value="P:plasma membrane copper ion transport"/>
    <property type="evidence" value="ECO:0007669"/>
    <property type="project" value="TreeGrafter"/>
</dbReference>
<proteinExistence type="inferred from homology"/>
<dbReference type="InterPro" id="IPR021782">
    <property type="entry name" value="DUF3347"/>
</dbReference>
<evidence type="ECO:0000313" key="11">
    <source>
        <dbReference type="Proteomes" id="UP000290407"/>
    </source>
</evidence>
<gene>
    <name evidence="10" type="ORF">EQG79_28385</name>
</gene>
<dbReference type="GO" id="GO:0016020">
    <property type="term" value="C:membrane"/>
    <property type="evidence" value="ECO:0007669"/>
    <property type="project" value="InterPro"/>
</dbReference>
<dbReference type="InterPro" id="IPR006143">
    <property type="entry name" value="RND_pump_MFP"/>
</dbReference>
<evidence type="ECO:0000259" key="5">
    <source>
        <dbReference type="Pfam" id="PF19335"/>
    </source>
</evidence>
<feature type="compositionally biased region" description="Low complexity" evidence="3">
    <location>
        <begin position="437"/>
        <end position="459"/>
    </location>
</feature>
<evidence type="ECO:0000259" key="6">
    <source>
        <dbReference type="Pfam" id="PF25869"/>
    </source>
</evidence>
<keyword evidence="11" id="KW-1185">Reference proteome</keyword>
<dbReference type="InterPro" id="IPR051909">
    <property type="entry name" value="MFP_Cation_Efflux"/>
</dbReference>
<dbReference type="Gene3D" id="2.40.30.170">
    <property type="match status" value="1"/>
</dbReference>
<dbReference type="Pfam" id="PF25975">
    <property type="entry name" value="CzcB_C"/>
    <property type="match status" value="1"/>
</dbReference>
<reference evidence="10 11" key="1">
    <citation type="submission" date="2019-01" db="EMBL/GenBank/DDBJ databases">
        <title>Spirosoma flava sp. nov., a propanil-degrading bacterium isolated from herbicide-contaminated soil.</title>
        <authorList>
            <person name="Zhang L."/>
            <person name="Jiang J.-D."/>
        </authorList>
    </citation>
    <scope>NUCLEOTIDE SEQUENCE [LARGE SCALE GENOMIC DNA]</scope>
    <source>
        <strain evidence="10 11">TY50</strain>
    </source>
</reference>
<feature type="compositionally biased region" description="Low complexity" evidence="3">
    <location>
        <begin position="22"/>
        <end position="31"/>
    </location>
</feature>
<dbReference type="RefSeq" id="WP_129606237.1">
    <property type="nucleotide sequence ID" value="NZ_SBLB01000012.1"/>
</dbReference>
<feature type="region of interest" description="Disordered" evidence="3">
    <location>
        <begin position="420"/>
        <end position="459"/>
    </location>
</feature>
<dbReference type="EMBL" id="SBLB01000012">
    <property type="protein sequence ID" value="RYC66755.1"/>
    <property type="molecule type" value="Genomic_DNA"/>
</dbReference>
<dbReference type="GO" id="GO:0030288">
    <property type="term" value="C:outer membrane-bounded periplasmic space"/>
    <property type="evidence" value="ECO:0007669"/>
    <property type="project" value="TreeGrafter"/>
</dbReference>
<dbReference type="InterPro" id="IPR058649">
    <property type="entry name" value="CzcB_C"/>
</dbReference>
<dbReference type="GO" id="GO:0022857">
    <property type="term" value="F:transmembrane transporter activity"/>
    <property type="evidence" value="ECO:0007669"/>
    <property type="project" value="InterPro"/>
</dbReference>
<dbReference type="NCBIfam" id="TIGR01730">
    <property type="entry name" value="RND_mfp"/>
    <property type="match status" value="1"/>
</dbReference>
<dbReference type="SUPFAM" id="SSF111369">
    <property type="entry name" value="HlyD-like secretion proteins"/>
    <property type="match status" value="1"/>
</dbReference>
<evidence type="ECO:0000259" key="9">
    <source>
        <dbReference type="Pfam" id="PF25975"/>
    </source>
</evidence>
<dbReference type="InterPro" id="IPR058792">
    <property type="entry name" value="Beta-barrel_RND_2"/>
</dbReference>
<dbReference type="Gene3D" id="2.40.50.100">
    <property type="match status" value="1"/>
</dbReference>
<feature type="domain" description="DUF3347" evidence="4">
    <location>
        <begin position="469"/>
        <end position="560"/>
    </location>
</feature>
<organism evidence="10 11">
    <name type="scientific">Spirosoma sordidisoli</name>
    <dbReference type="NCBI Taxonomy" id="2502893"/>
    <lineage>
        <taxon>Bacteria</taxon>
        <taxon>Pseudomonadati</taxon>
        <taxon>Bacteroidota</taxon>
        <taxon>Cytophagia</taxon>
        <taxon>Cytophagales</taxon>
        <taxon>Cytophagaceae</taxon>
        <taxon>Spirosoma</taxon>
    </lineage>
</organism>
<evidence type="ECO:0000259" key="8">
    <source>
        <dbReference type="Pfam" id="PF25954"/>
    </source>
</evidence>
<feature type="domain" description="CusB-like barrel-sandwich hybrid" evidence="7">
    <location>
        <begin position="131"/>
        <end position="255"/>
    </location>
</feature>
<sequence length="606" mass="65548">MNTTYQSLLLGVGLLLTACQSGGSDSRSSESTQVAAHSEHDDHDHAGGKEGQKTYTCPMHPQIVQDGPGSCPICGMDLVPVSKKGEQATELQLSTSQLQLANVAVRPVGSGAIGNATVLNARLVADPNRTDVISSRIAGRIERLLVKETGQPVRKGQVLYEIYSETLLTQQQEFLIALRQEQELGSSEPRYRQFRQGAEQKLRLYGMTPAQIDQLARTRQVLPRIPFVAPASGTVTEIVASEGQYVAEGALLYRLADFTQLWVEAELYAGETRLVKVGDQVPVEVVGYEGGRPLTARVALVNPEYQAGSQVLVMRAVMANPEGRFQPGQQARVRIRQGVRRGLTLPVDAVVRGGAGAVVFVQTKPGFFRPRRVQTGTETDQQVAITGGLDGTEQIAMSGAYLLYSELILKKGINPFTAKPDEEGVKSTPNTEANPTPVAASGAASNQASSGTSSSTNVPSAFRQQLTKVYEASLKLTEALVASDGSRTKASAGDVQKALTGVNMTLVSGTTHKDWMNQLTPMSQALNVMTTTTDVVRQRTAYAQFEDALYRSVKAYGVSDKPVYRQYCPMAQGNKGAYWLNDKKPIRNPYFGDQMLTCGETKEEIN</sequence>
<comment type="similarity">
    <text evidence="1">Belongs to the membrane fusion protein (MFP) (TC 8.A.1) family.</text>
</comment>
<keyword evidence="2" id="KW-0813">Transport</keyword>
<evidence type="ECO:0000259" key="7">
    <source>
        <dbReference type="Pfam" id="PF25919"/>
    </source>
</evidence>
<dbReference type="InterPro" id="IPR045800">
    <property type="entry name" value="HMBD"/>
</dbReference>
<accession>A0A4Q2UH36</accession>
<dbReference type="Gene3D" id="2.40.420.20">
    <property type="match status" value="1"/>
</dbReference>
<dbReference type="PANTHER" id="PTHR30097">
    <property type="entry name" value="CATION EFFLUX SYSTEM PROTEIN CUSB"/>
    <property type="match status" value="1"/>
</dbReference>